<gene>
    <name evidence="1" type="ORF">BTO18_16190</name>
</gene>
<dbReference type="EMBL" id="MSCN01000001">
    <property type="protein sequence ID" value="PQJ80619.1"/>
    <property type="molecule type" value="Genomic_DNA"/>
</dbReference>
<dbReference type="AlphaFoldDB" id="A0A2S7WSP9"/>
<reference evidence="1 2" key="1">
    <citation type="submission" date="2016-12" db="EMBL/GenBank/DDBJ databases">
        <title>Trade-off between light-utilization and light-protection in marine flavobacteria.</title>
        <authorList>
            <person name="Kumagai Y."/>
            <person name="Yoshizawa S."/>
            <person name="Kogure K."/>
            <person name="Iwasaki W."/>
        </authorList>
    </citation>
    <scope>NUCLEOTIDE SEQUENCE [LARGE SCALE GENOMIC DNA]</scope>
    <source>
        <strain evidence="1 2">NBRC 108759</strain>
    </source>
</reference>
<accession>A0A2S7WSP9</accession>
<comment type="caution">
    <text evidence="1">The sequence shown here is derived from an EMBL/GenBank/DDBJ whole genome shotgun (WGS) entry which is preliminary data.</text>
</comment>
<sequence length="385" mass="44413">MAIIKLKVNMKKIILIILIILVSCEKENSESNNFSTYEFVKLFPTYSVISNLELENNESIFIYSEWNSNEFKMSLLNQNGEITWTKSHENSLLGHIFFINEKLIYSYTSNSKGIFENTFSFTGNFLSSKIISNEPWYSIKKQNNDLYAIRQSRFGNASKLKIDIIQFSKNGVLEKKISLETSRNYSDLIEVIVQKNRIYFFGENNFESSIGSYSNHFCEIYDFSGNLIKLINTETSGRKSAYQSLVFENGNILMTVINFNKRPIDYDFRLFNSEGKLINSQIFNSPGNSLKLSLFENDRIGIAGSNSYSSSVNNRKKSQFVILDENLDELFEREIGSIDDGEVFFFLQEFNNYYYLIGNTNGTDGDFNIPNNTGGTDLFYMKLEK</sequence>
<protein>
    <submittedName>
        <fullName evidence="1">Uncharacterized protein</fullName>
    </submittedName>
</protein>
<keyword evidence="2" id="KW-1185">Reference proteome</keyword>
<name>A0A2S7WSP9_9FLAO</name>
<evidence type="ECO:0000313" key="2">
    <source>
        <dbReference type="Proteomes" id="UP000238882"/>
    </source>
</evidence>
<evidence type="ECO:0000313" key="1">
    <source>
        <dbReference type="EMBL" id="PQJ80619.1"/>
    </source>
</evidence>
<organism evidence="1 2">
    <name type="scientific">Polaribacter porphyrae</name>
    <dbReference type="NCBI Taxonomy" id="1137780"/>
    <lineage>
        <taxon>Bacteria</taxon>
        <taxon>Pseudomonadati</taxon>
        <taxon>Bacteroidota</taxon>
        <taxon>Flavobacteriia</taxon>
        <taxon>Flavobacteriales</taxon>
        <taxon>Flavobacteriaceae</taxon>
    </lineage>
</organism>
<proteinExistence type="predicted"/>
<dbReference type="Proteomes" id="UP000238882">
    <property type="component" value="Unassembled WGS sequence"/>
</dbReference>
<dbReference type="PROSITE" id="PS51257">
    <property type="entry name" value="PROKAR_LIPOPROTEIN"/>
    <property type="match status" value="1"/>
</dbReference>